<feature type="region of interest" description="Disordered" evidence="1">
    <location>
        <begin position="1267"/>
        <end position="1286"/>
    </location>
</feature>
<feature type="compositionally biased region" description="Low complexity" evidence="1">
    <location>
        <begin position="1216"/>
        <end position="1226"/>
    </location>
</feature>
<sequence>MSFILSTIKNLAVSTGSTIIEETVAEEANEADSGGVTLPSPCGTVTKMGIPDAESDFNQWLHAMKMVARLPGGMPPDFRRKLWLALSDRYLQTKNVNWKKEEEKCFSETWGADDQELGVQIVKDLHRTGSSLCSGPAGTINQAKLKRILLGYARWNPEVGYCQGFNMLGALILQVMDKNESDAIKVMIFLIEGLIPSGYFHGSLGGLQADMAVFIELLGTKLPRLARHLQKLQGPQNERALEPPLTNVFTMQWFLTLFCNCLPINCVLRVWDLILIEGSDVLLRTALAIWSLLEEKILLAKTADDFYCKMGILSGELLNGTLIDSNGLVQKIVDFGPIKDLNRMRERHRQSIPSLKQKKGLKIFYSDDDLESDEESKMAVATAWGGLRNQSRRNSQPNVRAQNNVDTKERIALDINTLKKQYNKLRERQKQAHVILSSAVKSTNATQSTTSKSSGNQVNNLLAGKSAIISNKRRSGPPPGTVPLPRSINKQSKPIKVPPKSFKPDSSVTSLNWKDIKQDENISKKSDDTIVKKRHDSSSYSEDSDSSTSTSLCDDDPPGLSCSSVEGSPLKKDLFEVPVENRVENLDKRIADLTEDFEEEKERKMLEFESILDNSSIVGVNQKKHKNINNDNNDNSYKDIEYEQFKDDELDLELAGSYSPLEEFSPINEAPKFLSISPISPFRTPSPILDYSSFLKSLQTNTSSSSCSNLDSGTALAISNNPTIHGTNADTNAVNVNNNEFVVTDEGVINELFERINSADPRLKSPSTVIELPINVCSLPDASIIPACADMAAIPVDRSPLINKNMFNLDTKKIDVVVDTLAHETNNVDSTQKNSSLDDANKIETLRKNSTDLTVFIDENSKILTNLKSDNTSETSTIPRIDNKTDAKTSFVKSDISLSENKNLTKSPKPAKRVTFSEEKNKVEVFEKPLNHDLPVDKSDNEITYDDRPLPEVEKLDQDNRGNYFIDTIDEIVSEQAKRKLKLQITEIPESDDPESELIHEEIEIVQKIGKFNEMSSDDDLIRTMKRAQDKNLSPLEENKNMYYEKHSNVISRDTENDMYRKSEIKANTHDFTETSYEVPPSSFKRDNKIEHKKDLSSDISSEYARSPRKMVSSFHMSSFDEVTQEIRKEINHLKSDISTSKLGKTYSYDEDCNSKYKRPSSLGRSDDVSLEQLSTDTLRLLLSETKNELRKDFYGSSPDSVTIRNKSPNREQFDRSPSPCRPRSPFNDRSPIRDKSPSSERSSVTERTYRIRDELLFKKYDAGKLSPYEKSPSKRSRDASPVKTDYHKLENSEYFDRSAKIRELHDLLDSKEREKDKNICKLSSEIKDDNYMKYEEFKSPSKQKTFNEYLDVKEQASALSPTKLSPRAELHAILTKPSIKETMDFSYLQDIPDPPSNDQKRSIKLFSTNEELKTPNLRDSTNISDKISSITKTINNINNLCKGETKYELTYRTLERYCDKKNVHSVRKEMDENNREKIFDDIMIKSAAPTPIVKVSDTDDFHVKKEHNLSPRIDSRSRDTSPRKSNPLNPDDSYEARVSLYTSELRYARNNFDKLDRFMFKKESEFALAGLQTKNYKRPSDNLYTRSTSPPRTSSRMFNDDLDIRQTTVTSTLYDRYFYEIERAKFNKSPSASRFSRDYSDSLKPSGSNSSRVIRSAETSPSRIGTKYVSRPLSPSKASLMTEAKYAGLLRRADNAIKSCDNIPAQLRNASLNAYLDKNQQRSHQDLLSDSYRYQKAF</sequence>
<feature type="region of interest" description="Disordered" evidence="1">
    <location>
        <begin position="1073"/>
        <end position="1100"/>
    </location>
</feature>
<evidence type="ECO:0000259" key="2">
    <source>
        <dbReference type="PROSITE" id="PS50086"/>
    </source>
</evidence>
<reference evidence="3" key="1">
    <citation type="submission" date="2018-04" db="EMBL/GenBank/DDBJ databases">
        <authorList>
            <person name="Go L.Y."/>
            <person name="Mitchell J.A."/>
        </authorList>
    </citation>
    <scope>NUCLEOTIDE SEQUENCE</scope>
    <source>
        <tissue evidence="3">Whole organism</tissue>
    </source>
</reference>
<feature type="compositionally biased region" description="Basic and acidic residues" evidence="1">
    <location>
        <begin position="1504"/>
        <end position="1523"/>
    </location>
</feature>
<dbReference type="Gene3D" id="1.10.472.80">
    <property type="entry name" value="Ypt/Rab-GAP domain of gyp1p, domain 3"/>
    <property type="match status" value="1"/>
</dbReference>
<feature type="compositionally biased region" description="Basic and acidic residues" evidence="1">
    <location>
        <begin position="1272"/>
        <end position="1286"/>
    </location>
</feature>
<feature type="region of interest" description="Disordered" evidence="1">
    <location>
        <begin position="467"/>
        <end position="509"/>
    </location>
</feature>
<dbReference type="SUPFAM" id="SSF47923">
    <property type="entry name" value="Ypt/Rab-GAP domain of gyp1p"/>
    <property type="match status" value="2"/>
</dbReference>
<feature type="compositionally biased region" description="Polar residues" evidence="1">
    <location>
        <begin position="1644"/>
        <end position="1664"/>
    </location>
</feature>
<feature type="region of interest" description="Disordered" evidence="1">
    <location>
        <begin position="1632"/>
        <end position="1671"/>
    </location>
</feature>
<organism evidence="4">
    <name type="scientific">Culicoides sonorensis</name>
    <name type="common">Biting midge</name>
    <dbReference type="NCBI Taxonomy" id="179676"/>
    <lineage>
        <taxon>Eukaryota</taxon>
        <taxon>Metazoa</taxon>
        <taxon>Ecdysozoa</taxon>
        <taxon>Arthropoda</taxon>
        <taxon>Hexapoda</taxon>
        <taxon>Insecta</taxon>
        <taxon>Pterygota</taxon>
        <taxon>Neoptera</taxon>
        <taxon>Endopterygota</taxon>
        <taxon>Diptera</taxon>
        <taxon>Nematocera</taxon>
        <taxon>Chironomoidea</taxon>
        <taxon>Ceratopogonidae</taxon>
        <taxon>Ceratopogoninae</taxon>
        <taxon>Culicoides</taxon>
        <taxon>Monoculicoides</taxon>
    </lineage>
</organism>
<dbReference type="GO" id="GO:0005783">
    <property type="term" value="C:endoplasmic reticulum"/>
    <property type="evidence" value="ECO:0007669"/>
    <property type="project" value="TreeGrafter"/>
</dbReference>
<dbReference type="EMBL" id="UFQS01000235">
    <property type="protein sequence ID" value="SSX01794.1"/>
    <property type="molecule type" value="Genomic_DNA"/>
</dbReference>
<feature type="compositionally biased region" description="Basic and acidic residues" evidence="1">
    <location>
        <begin position="1231"/>
        <end position="1247"/>
    </location>
</feature>
<dbReference type="Gene3D" id="1.10.8.270">
    <property type="entry name" value="putative rabgap domain of human tbc1 domain family member 14 like domains"/>
    <property type="match status" value="1"/>
</dbReference>
<dbReference type="PANTHER" id="PTHR13399:SF2">
    <property type="entry name" value="TRANSLOCON-ASSOCIATED PROTEIN SUBUNIT GAMMA"/>
    <property type="match status" value="1"/>
</dbReference>
<feature type="compositionally biased region" description="Polar residues" evidence="1">
    <location>
        <begin position="1198"/>
        <end position="1207"/>
    </location>
</feature>
<dbReference type="InterPro" id="IPR000195">
    <property type="entry name" value="Rab-GAP-TBC_dom"/>
</dbReference>
<feature type="domain" description="Rab-GAP TBC" evidence="2">
    <location>
        <begin position="73"/>
        <end position="278"/>
    </location>
</feature>
<evidence type="ECO:0000313" key="4">
    <source>
        <dbReference type="EMBL" id="SSX22171.1"/>
    </source>
</evidence>
<dbReference type="Pfam" id="PF15733">
    <property type="entry name" value="DUF4682"/>
    <property type="match status" value="1"/>
</dbReference>
<dbReference type="InterPro" id="IPR032738">
    <property type="entry name" value="Tbc1d30_C"/>
</dbReference>
<feature type="compositionally biased region" description="Low complexity" evidence="1">
    <location>
        <begin position="1586"/>
        <end position="1597"/>
    </location>
</feature>
<dbReference type="PANTHER" id="PTHR13399">
    <property type="entry name" value="TRANSLOCON-ASSOCIATED PROTEIN TRAP , GAMMA SUBUNIT"/>
    <property type="match status" value="1"/>
</dbReference>
<protein>
    <submittedName>
        <fullName evidence="4">CSON006250 protein</fullName>
    </submittedName>
</protein>
<name>A0A336LYT1_CULSO</name>
<feature type="region of interest" description="Disordered" evidence="1">
    <location>
        <begin position="1578"/>
        <end position="1601"/>
    </location>
</feature>
<feature type="region of interest" description="Disordered" evidence="1">
    <location>
        <begin position="1192"/>
        <end position="1247"/>
    </location>
</feature>
<dbReference type="FunFam" id="1.10.8.270:FF:000009">
    <property type="entry name" value="TBC1 domain family member 30"/>
    <property type="match status" value="1"/>
</dbReference>
<reference evidence="4" key="2">
    <citation type="submission" date="2018-07" db="EMBL/GenBank/DDBJ databases">
        <authorList>
            <person name="Quirk P.G."/>
            <person name="Krulwich T.A."/>
        </authorList>
    </citation>
    <scope>NUCLEOTIDE SEQUENCE</scope>
</reference>
<evidence type="ECO:0000256" key="1">
    <source>
        <dbReference type="SAM" id="MobiDB-lite"/>
    </source>
</evidence>
<dbReference type="VEuPathDB" id="VectorBase:CSON006250"/>
<feature type="compositionally biased region" description="Basic and acidic residues" evidence="1">
    <location>
        <begin position="1084"/>
        <end position="1097"/>
    </location>
</feature>
<dbReference type="InterPro" id="IPR035969">
    <property type="entry name" value="Rab-GAP_TBC_sf"/>
</dbReference>
<feature type="region of interest" description="Disordered" evidence="1">
    <location>
        <begin position="524"/>
        <end position="567"/>
    </location>
</feature>
<dbReference type="Pfam" id="PF00566">
    <property type="entry name" value="RabGAP-TBC"/>
    <property type="match status" value="1"/>
</dbReference>
<dbReference type="EMBL" id="UFQT01000235">
    <property type="protein sequence ID" value="SSX22171.1"/>
    <property type="molecule type" value="Genomic_DNA"/>
</dbReference>
<gene>
    <name evidence="4" type="primary">CSON006250</name>
</gene>
<feature type="compositionally biased region" description="Low complexity" evidence="1">
    <location>
        <begin position="538"/>
        <end position="552"/>
    </location>
</feature>
<feature type="region of interest" description="Disordered" evidence="1">
    <location>
        <begin position="1504"/>
        <end position="1536"/>
    </location>
</feature>
<evidence type="ECO:0000313" key="3">
    <source>
        <dbReference type="EMBL" id="SSX01794.1"/>
    </source>
</evidence>
<accession>A0A336LYT1</accession>
<proteinExistence type="predicted"/>
<dbReference type="SMART" id="SM00164">
    <property type="entry name" value="TBC"/>
    <property type="match status" value="1"/>
</dbReference>
<dbReference type="PROSITE" id="PS50086">
    <property type="entry name" value="TBC_RABGAP"/>
    <property type="match status" value="1"/>
</dbReference>